<dbReference type="InterPro" id="IPR050639">
    <property type="entry name" value="SSR_resolvase"/>
</dbReference>
<keyword evidence="6" id="KW-1185">Reference proteome</keyword>
<keyword evidence="2" id="KW-0233">DNA recombination</keyword>
<dbReference type="RefSeq" id="WP_132252105.1">
    <property type="nucleotide sequence ID" value="NZ_SMAL01000005.1"/>
</dbReference>
<dbReference type="Pfam" id="PF13408">
    <property type="entry name" value="Zn_ribbon_recom"/>
    <property type="match status" value="1"/>
</dbReference>
<dbReference type="InterPro" id="IPR025827">
    <property type="entry name" value="Zn_ribbon_recom_dom"/>
</dbReference>
<feature type="domain" description="Recombinase" evidence="4">
    <location>
        <begin position="174"/>
        <end position="299"/>
    </location>
</feature>
<dbReference type="GO" id="GO:0000150">
    <property type="term" value="F:DNA strand exchange activity"/>
    <property type="evidence" value="ECO:0007669"/>
    <property type="project" value="InterPro"/>
</dbReference>
<protein>
    <submittedName>
        <fullName evidence="5">DNA invertase Pin-like site-specific DNA recombinase</fullName>
    </submittedName>
</protein>
<dbReference type="CDD" id="cd00338">
    <property type="entry name" value="Ser_Recombinase"/>
    <property type="match status" value="1"/>
</dbReference>
<feature type="domain" description="Resolvase/invertase-type recombinase catalytic" evidence="3">
    <location>
        <begin position="18"/>
        <end position="165"/>
    </location>
</feature>
<dbReference type="PROSITE" id="PS51736">
    <property type="entry name" value="RECOMBINASES_3"/>
    <property type="match status" value="1"/>
</dbReference>
<evidence type="ECO:0000259" key="4">
    <source>
        <dbReference type="PROSITE" id="PS51737"/>
    </source>
</evidence>
<dbReference type="Pfam" id="PF07508">
    <property type="entry name" value="Recombinase"/>
    <property type="match status" value="1"/>
</dbReference>
<reference evidence="5 6" key="1">
    <citation type="submission" date="2019-03" db="EMBL/GenBank/DDBJ databases">
        <title>Genomic Encyclopedia of Type Strains, Phase IV (KMG-IV): sequencing the most valuable type-strain genomes for metagenomic binning, comparative biology and taxonomic classification.</title>
        <authorList>
            <person name="Goeker M."/>
        </authorList>
    </citation>
    <scope>NUCLEOTIDE SEQUENCE [LARGE SCALE GENOMIC DNA]</scope>
    <source>
        <strain evidence="5 6">DSM 24629</strain>
    </source>
</reference>
<proteinExistence type="predicted"/>
<name>A0A4R3ML11_9FIRM</name>
<dbReference type="GO" id="GO:0003677">
    <property type="term" value="F:DNA binding"/>
    <property type="evidence" value="ECO:0007669"/>
    <property type="project" value="UniProtKB-KW"/>
</dbReference>
<dbReference type="PANTHER" id="PTHR30461:SF2">
    <property type="entry name" value="SERINE RECOMBINASE PINE-RELATED"/>
    <property type="match status" value="1"/>
</dbReference>
<evidence type="ECO:0000313" key="5">
    <source>
        <dbReference type="EMBL" id="TCT14538.1"/>
    </source>
</evidence>
<gene>
    <name evidence="5" type="ORF">EDC18_10519</name>
</gene>
<keyword evidence="1" id="KW-0238">DNA-binding</keyword>
<evidence type="ECO:0000256" key="1">
    <source>
        <dbReference type="ARBA" id="ARBA00023125"/>
    </source>
</evidence>
<dbReference type="Gene3D" id="3.90.1750.20">
    <property type="entry name" value="Putative Large Serine Recombinase, Chain B, Domain 2"/>
    <property type="match status" value="1"/>
</dbReference>
<accession>A0A4R3ML11</accession>
<dbReference type="OrthoDB" id="9769353at2"/>
<evidence type="ECO:0000313" key="6">
    <source>
        <dbReference type="Proteomes" id="UP000294902"/>
    </source>
</evidence>
<dbReference type="Proteomes" id="UP000294902">
    <property type="component" value="Unassembled WGS sequence"/>
</dbReference>
<dbReference type="SUPFAM" id="SSF53041">
    <property type="entry name" value="Resolvase-like"/>
    <property type="match status" value="1"/>
</dbReference>
<dbReference type="SMART" id="SM00857">
    <property type="entry name" value="Resolvase"/>
    <property type="match status" value="1"/>
</dbReference>
<evidence type="ECO:0000256" key="2">
    <source>
        <dbReference type="ARBA" id="ARBA00023172"/>
    </source>
</evidence>
<sequence>MRVRIIEPTKKVENKKLKVCAYARVSTDNTKQGESLENQITYYERIITSNPKYEFVGIFADKGITGTTEKRPEFKRMLDLCREKKIDVIITKSISRFARNTVVMLQLVRELKDLGIEVRFEKENINTLSEDGEFMLTVLSSFAEEESRNVSENLRWSAKKKFQNGELIINTNRFLGYDKDKKGNLIINEAEAKVIQRIFTEYLSGKGVFTIAKGLNAEGIPTVSGARWYENTVLYILKNEKYKGDALLQKYYVPKHKKKKTYLNKGQLESYYIEDNHPAIVSKEIWGKVQEEIERRANEKSIERDTKKYLKRYPLTGMLYCSKCGATLQRRTWNSNLPSKKIVWQCRNYIKNGKNACDGTVIKDEEVNRLKIKEETIVEEVIKNGKKSYRYTSKNNQSKYSRETRTIEKENGSLLQGINRPTRTIIKL</sequence>
<evidence type="ECO:0000259" key="3">
    <source>
        <dbReference type="PROSITE" id="PS51736"/>
    </source>
</evidence>
<dbReference type="PROSITE" id="PS51737">
    <property type="entry name" value="RECOMBINASE_DNA_BIND"/>
    <property type="match status" value="1"/>
</dbReference>
<dbReference type="Pfam" id="PF00239">
    <property type="entry name" value="Resolvase"/>
    <property type="match status" value="1"/>
</dbReference>
<dbReference type="Gene3D" id="3.40.50.1390">
    <property type="entry name" value="Resolvase, N-terminal catalytic domain"/>
    <property type="match status" value="1"/>
</dbReference>
<dbReference type="InterPro" id="IPR011109">
    <property type="entry name" value="DNA_bind_recombinase_dom"/>
</dbReference>
<organism evidence="5 6">
    <name type="scientific">Natranaerovirga pectinivora</name>
    <dbReference type="NCBI Taxonomy" id="682400"/>
    <lineage>
        <taxon>Bacteria</taxon>
        <taxon>Bacillati</taxon>
        <taxon>Bacillota</taxon>
        <taxon>Clostridia</taxon>
        <taxon>Lachnospirales</taxon>
        <taxon>Natranaerovirgaceae</taxon>
        <taxon>Natranaerovirga</taxon>
    </lineage>
</organism>
<dbReference type="EMBL" id="SMAL01000005">
    <property type="protein sequence ID" value="TCT14538.1"/>
    <property type="molecule type" value="Genomic_DNA"/>
</dbReference>
<dbReference type="InterPro" id="IPR038109">
    <property type="entry name" value="DNA_bind_recomb_sf"/>
</dbReference>
<dbReference type="InterPro" id="IPR036162">
    <property type="entry name" value="Resolvase-like_N_sf"/>
</dbReference>
<comment type="caution">
    <text evidence="5">The sequence shown here is derived from an EMBL/GenBank/DDBJ whole genome shotgun (WGS) entry which is preliminary data.</text>
</comment>
<dbReference type="AlphaFoldDB" id="A0A4R3ML11"/>
<dbReference type="PANTHER" id="PTHR30461">
    <property type="entry name" value="DNA-INVERTASE FROM LAMBDOID PROPHAGE"/>
    <property type="match status" value="1"/>
</dbReference>
<dbReference type="InterPro" id="IPR006119">
    <property type="entry name" value="Resolv_N"/>
</dbReference>